<evidence type="ECO:0000313" key="2">
    <source>
        <dbReference type="EMBL" id="MDQ0645879.1"/>
    </source>
</evidence>
<keyword evidence="3" id="KW-1185">Reference proteome</keyword>
<name>A0AAW8ESQ5_9MICO</name>
<sequence>MRWFPKGLGRNSPPKGFRGIREEESRLLLRFVARDFPGNAELHDQLRSVTVADIDADGSLRLSTRGAARADVPRRIPVEASYLDRDGVRVHLLLHVVDGHLDEFEVFREDSKPVINRPVDQTDLEFE</sequence>
<accession>A0AAW8ESQ5</accession>
<evidence type="ECO:0000259" key="1">
    <source>
        <dbReference type="Pfam" id="PF22480"/>
    </source>
</evidence>
<organism evidence="2 3">
    <name type="scientific">Microbacterium natoriense</name>
    <dbReference type="NCBI Taxonomy" id="284570"/>
    <lineage>
        <taxon>Bacteria</taxon>
        <taxon>Bacillati</taxon>
        <taxon>Actinomycetota</taxon>
        <taxon>Actinomycetes</taxon>
        <taxon>Micrococcales</taxon>
        <taxon>Microbacteriaceae</taxon>
        <taxon>Microbacterium</taxon>
    </lineage>
</organism>
<comment type="caution">
    <text evidence="2">The sequence shown here is derived from an EMBL/GenBank/DDBJ whole genome shotgun (WGS) entry which is preliminary data.</text>
</comment>
<reference evidence="2 3" key="1">
    <citation type="submission" date="2023-07" db="EMBL/GenBank/DDBJ databases">
        <title>Comparative genomics of wheat-associated soil bacteria to identify genetic determinants of phenazine resistance.</title>
        <authorList>
            <person name="Mouncey N."/>
        </authorList>
    </citation>
    <scope>NUCLEOTIDE SEQUENCE [LARGE SCALE GENOMIC DNA]</scope>
    <source>
        <strain evidence="2 3">W4I9-1</strain>
    </source>
</reference>
<protein>
    <recommendedName>
        <fullName evidence="1">DUF6984 domain-containing protein</fullName>
    </recommendedName>
</protein>
<gene>
    <name evidence="2" type="ORF">QFZ53_000075</name>
</gene>
<dbReference type="RefSeq" id="WP_373426215.1">
    <property type="nucleotide sequence ID" value="NZ_JAUSXV010000001.1"/>
</dbReference>
<dbReference type="InterPro" id="IPR054253">
    <property type="entry name" value="DUF6984"/>
</dbReference>
<proteinExistence type="predicted"/>
<feature type="domain" description="DUF6984" evidence="1">
    <location>
        <begin position="18"/>
        <end position="118"/>
    </location>
</feature>
<evidence type="ECO:0000313" key="3">
    <source>
        <dbReference type="Proteomes" id="UP001244427"/>
    </source>
</evidence>
<dbReference type="AlphaFoldDB" id="A0AAW8ESQ5"/>
<dbReference type="Proteomes" id="UP001244427">
    <property type="component" value="Unassembled WGS sequence"/>
</dbReference>
<dbReference type="EMBL" id="JAUSXV010000001">
    <property type="protein sequence ID" value="MDQ0645879.1"/>
    <property type="molecule type" value="Genomic_DNA"/>
</dbReference>
<dbReference type="Pfam" id="PF22480">
    <property type="entry name" value="DUF6984"/>
    <property type="match status" value="1"/>
</dbReference>